<evidence type="ECO:0000256" key="2">
    <source>
        <dbReference type="ARBA" id="ARBA00022777"/>
    </source>
</evidence>
<feature type="domain" description="Histidine kinase/HSP90-like ATPase" evidence="6">
    <location>
        <begin position="608"/>
        <end position="696"/>
    </location>
</feature>
<keyword evidence="2" id="KW-0418">Kinase</keyword>
<evidence type="ECO:0000256" key="3">
    <source>
        <dbReference type="ARBA" id="ARBA00023012"/>
    </source>
</evidence>
<dbReference type="PANTHER" id="PTHR24421">
    <property type="entry name" value="NITRATE/NITRITE SENSOR PROTEIN NARX-RELATED"/>
    <property type="match status" value="1"/>
</dbReference>
<keyword evidence="3" id="KW-0902">Two-component regulatory system</keyword>
<dbReference type="InterPro" id="IPR003594">
    <property type="entry name" value="HATPase_dom"/>
</dbReference>
<gene>
    <name evidence="8" type="ORF">JL107_05675</name>
    <name evidence="9" type="ORF">JL107_18350</name>
</gene>
<dbReference type="EMBL" id="JAERWL010000005">
    <property type="protein sequence ID" value="MBM9475925.1"/>
    <property type="molecule type" value="Genomic_DNA"/>
</dbReference>
<dbReference type="PANTHER" id="PTHR24421:SF61">
    <property type="entry name" value="OXYGEN SENSOR HISTIDINE KINASE NREB"/>
    <property type="match status" value="1"/>
</dbReference>
<feature type="compositionally biased region" description="Low complexity" evidence="4">
    <location>
        <begin position="187"/>
        <end position="208"/>
    </location>
</feature>
<feature type="transmembrane region" description="Helical" evidence="5">
    <location>
        <begin position="394"/>
        <end position="412"/>
    </location>
</feature>
<reference evidence="8" key="1">
    <citation type="submission" date="2021-01" db="EMBL/GenBank/DDBJ databases">
        <title>KCTC 19127 draft genome.</title>
        <authorList>
            <person name="An D."/>
        </authorList>
    </citation>
    <scope>NUCLEOTIDE SEQUENCE</scope>
    <source>
        <strain evidence="8">KCTC 19127</strain>
    </source>
</reference>
<feature type="compositionally biased region" description="Low complexity" evidence="4">
    <location>
        <begin position="73"/>
        <end position="103"/>
    </location>
</feature>
<evidence type="ECO:0000259" key="6">
    <source>
        <dbReference type="Pfam" id="PF02518"/>
    </source>
</evidence>
<keyword evidence="5" id="KW-0812">Transmembrane</keyword>
<evidence type="ECO:0000313" key="10">
    <source>
        <dbReference type="Proteomes" id="UP000663801"/>
    </source>
</evidence>
<feature type="compositionally biased region" description="Low complexity" evidence="4">
    <location>
        <begin position="221"/>
        <end position="250"/>
    </location>
</feature>
<name>A0A938YDZ4_9ACTN</name>
<keyword evidence="10" id="KW-1185">Reference proteome</keyword>
<feature type="transmembrane region" description="Helical" evidence="5">
    <location>
        <begin position="326"/>
        <end position="346"/>
    </location>
</feature>
<evidence type="ECO:0000259" key="7">
    <source>
        <dbReference type="Pfam" id="PF04024"/>
    </source>
</evidence>
<feature type="compositionally biased region" description="Pro residues" evidence="4">
    <location>
        <begin position="169"/>
        <end position="186"/>
    </location>
</feature>
<dbReference type="InterPro" id="IPR036890">
    <property type="entry name" value="HATPase_C_sf"/>
</dbReference>
<comment type="caution">
    <text evidence="8">The sequence shown here is derived from an EMBL/GenBank/DDBJ whole genome shotgun (WGS) entry which is preliminary data.</text>
</comment>
<evidence type="ECO:0000313" key="9">
    <source>
        <dbReference type="EMBL" id="MBM9478415.1"/>
    </source>
</evidence>
<sequence>MGSSLRTDGPAHHRGSPWFAEPGSTPIPPPDLPCDPGRVTSSEFLPTPDTRVPDARVPGVRVPDGSGDGASGVGASSSAQPAASEQPAASARSTASAQPASPAATPPSAPPAAPAQSRASTQPASPAASPPSAPPAASASPAGPTPSAGPAPVAAAVRWAPPTGAPVATVPPAPLPPGVPSPPTGPWSPGSSRTAAPTRTAAVSASPGPTTPAPTAPAPAAPASTTPAPAVPAAASAAPTPAGPSGFRPAGPAPAPPVPGVGPGSGPAPHPPTSGRRAVPPPGTLLTPDGIPRLTRPRSGSILGGVAAGLAGHLRVPVLWVRLTFVLLAVMAGSGVLAYAMLWIFVPQRPDGAGGDPGAPRPAGPRERQQAFGIAAVGVAALLVAAALNITSIVGWVLGPLGLAALGAAFIWREADSARRARWRRTAAGIVGPSRGSVWRLAGGATLVVGGLSVFAVGQLDFTAVRSALIAVLLTLVGVAVITVPWWIRLVRDLGTERRARVREAERAEIAAHLHDSVLQTLALIQRQSGDGREVLRLARGQERELRTWLYGPTGYATASGSTAPGDAPAMLSAALALAAGEVEDTYAVAVAPVVVGDAPMGPAVGALVAAAREAMVNAAKHSGVGEISVYAEVEHGTADVFVRDRGRGFDVDAVAADRRGLVESIRGRMDRHGGRATVRSTPGEGTEIELTVPVASGDGGPPPAPPASADADTLQPSEGLPS</sequence>
<feature type="compositionally biased region" description="Low complexity" evidence="4">
    <location>
        <begin position="150"/>
        <end position="168"/>
    </location>
</feature>
<feature type="transmembrane region" description="Helical" evidence="5">
    <location>
        <begin position="438"/>
        <end position="458"/>
    </location>
</feature>
<dbReference type="InterPro" id="IPR007168">
    <property type="entry name" value="Phageshock_PspC_N"/>
</dbReference>
<dbReference type="GO" id="GO:0000160">
    <property type="term" value="P:phosphorelay signal transduction system"/>
    <property type="evidence" value="ECO:0007669"/>
    <property type="project" value="UniProtKB-KW"/>
</dbReference>
<protein>
    <submittedName>
        <fullName evidence="8">PspC domain-containing protein</fullName>
    </submittedName>
</protein>
<feature type="region of interest" description="Disordered" evidence="4">
    <location>
        <begin position="693"/>
        <end position="723"/>
    </location>
</feature>
<feature type="compositionally biased region" description="Low complexity" evidence="4">
    <location>
        <begin position="114"/>
        <end position="127"/>
    </location>
</feature>
<keyword evidence="1" id="KW-0808">Transferase</keyword>
<dbReference type="PRINTS" id="PR01217">
    <property type="entry name" value="PRICHEXTENSN"/>
</dbReference>
<dbReference type="InterPro" id="IPR050482">
    <property type="entry name" value="Sensor_HK_TwoCompSys"/>
</dbReference>
<dbReference type="Gene3D" id="3.30.565.10">
    <property type="entry name" value="Histidine kinase-like ATPase, C-terminal domain"/>
    <property type="match status" value="1"/>
</dbReference>
<feature type="transmembrane region" description="Helical" evidence="5">
    <location>
        <begin position="371"/>
        <end position="388"/>
    </location>
</feature>
<evidence type="ECO:0000256" key="4">
    <source>
        <dbReference type="SAM" id="MobiDB-lite"/>
    </source>
</evidence>
<feature type="compositionally biased region" description="Pro residues" evidence="4">
    <location>
        <begin position="209"/>
        <end position="220"/>
    </location>
</feature>
<evidence type="ECO:0000313" key="8">
    <source>
        <dbReference type="EMBL" id="MBM9475925.1"/>
    </source>
</evidence>
<feature type="compositionally biased region" description="Pro residues" evidence="4">
    <location>
        <begin position="104"/>
        <end position="113"/>
    </location>
</feature>
<feature type="compositionally biased region" description="Pro residues" evidence="4">
    <location>
        <begin position="251"/>
        <end position="272"/>
    </location>
</feature>
<evidence type="ECO:0000256" key="5">
    <source>
        <dbReference type="SAM" id="Phobius"/>
    </source>
</evidence>
<accession>A0A938YDZ4</accession>
<evidence type="ECO:0000256" key="1">
    <source>
        <dbReference type="ARBA" id="ARBA00022679"/>
    </source>
</evidence>
<proteinExistence type="predicted"/>
<dbReference type="CDD" id="cd16917">
    <property type="entry name" value="HATPase_UhpB-NarQ-NarX-like"/>
    <property type="match status" value="1"/>
</dbReference>
<feature type="transmembrane region" description="Helical" evidence="5">
    <location>
        <begin position="464"/>
        <end position="488"/>
    </location>
</feature>
<dbReference type="Proteomes" id="UP000663801">
    <property type="component" value="Unassembled WGS sequence"/>
</dbReference>
<keyword evidence="5" id="KW-1133">Transmembrane helix</keyword>
<dbReference type="Pfam" id="PF04024">
    <property type="entry name" value="PspC"/>
    <property type="match status" value="1"/>
</dbReference>
<organism evidence="8 10">
    <name type="scientific">Nakamurella flavida</name>
    <dbReference type="NCBI Taxonomy" id="363630"/>
    <lineage>
        <taxon>Bacteria</taxon>
        <taxon>Bacillati</taxon>
        <taxon>Actinomycetota</taxon>
        <taxon>Actinomycetes</taxon>
        <taxon>Nakamurellales</taxon>
        <taxon>Nakamurellaceae</taxon>
        <taxon>Nakamurella</taxon>
    </lineage>
</organism>
<feature type="region of interest" description="Disordered" evidence="4">
    <location>
        <begin position="1"/>
        <end position="293"/>
    </location>
</feature>
<dbReference type="GO" id="GO:0016301">
    <property type="term" value="F:kinase activity"/>
    <property type="evidence" value="ECO:0007669"/>
    <property type="project" value="UniProtKB-KW"/>
</dbReference>
<dbReference type="SUPFAM" id="SSF55874">
    <property type="entry name" value="ATPase domain of HSP90 chaperone/DNA topoisomerase II/histidine kinase"/>
    <property type="match status" value="1"/>
</dbReference>
<feature type="domain" description="Phage shock protein PspC N-terminal" evidence="7">
    <location>
        <begin position="293"/>
        <end position="348"/>
    </location>
</feature>
<keyword evidence="5" id="KW-0472">Membrane</keyword>
<dbReference type="Pfam" id="PF02518">
    <property type="entry name" value="HATPase_c"/>
    <property type="match status" value="1"/>
</dbReference>
<dbReference type="EMBL" id="JAERWL010000017">
    <property type="protein sequence ID" value="MBM9478415.1"/>
    <property type="molecule type" value="Genomic_DNA"/>
</dbReference>
<dbReference type="AlphaFoldDB" id="A0A938YDZ4"/>